<organism evidence="1 2">
    <name type="scientific">Naganishia adeliensis</name>
    <dbReference type="NCBI Taxonomy" id="92952"/>
    <lineage>
        <taxon>Eukaryota</taxon>
        <taxon>Fungi</taxon>
        <taxon>Dikarya</taxon>
        <taxon>Basidiomycota</taxon>
        <taxon>Agaricomycotina</taxon>
        <taxon>Tremellomycetes</taxon>
        <taxon>Filobasidiales</taxon>
        <taxon>Filobasidiaceae</taxon>
        <taxon>Naganishia</taxon>
    </lineage>
</organism>
<evidence type="ECO:0000313" key="1">
    <source>
        <dbReference type="EMBL" id="KAJ9098931.1"/>
    </source>
</evidence>
<sequence>MDEDASPTPRAPVAPRLSTPHEGPPATSTTAQPVSHSHLSTNAREGSAGFARAVGYDPTSDGGGLSPTATPLGSTGTPSFLGPAARYRQGQFPGMSEISPTAGGNVMQQQQQSGEASRHTSVSTAETVRGGYTQGTSQRRFFGGFEGSDPSSAMSIVSAPTVIPDTGLSTRNNSVATGHTNFTTTSAPAFGSHHAALGAGTRRRSSLTHAMWLHSLPLPAFGVPQSTSARAEQPTESVTQRDDDPLAPLNLSDSDAHHLLLDDVLTTGIHTSSVGGQAYIAQTPGPSSAPATPGILHEPSPYIHTHLPRRASLTPANLNLVGPVPPSASVIEQVRRESLALLAAPSPGTSPAMGNSTYLTPASGAIVPPGMTGSIGNFEQFGQMHWGLRRKSMTPATPAVASPTKLTATASISRKSALGSGEMGARSSSSGGRNVEGRRMSTRPATAEGYVVEERRGSIRRARAAERDEPQDTESATRAPYQAGAAPIPVSTPRDSSFVFGEPVTSGSPSSVIRHSPTSSTIRTTDSSEAAEAERQRIAFMTSTYGPGARGSTSGGSRRGSMLRDQLVSATMSASAEGKKVLLGNEGFRRGSLGIPGFDTSGLTTGLSTSASTTASGAHPLELGAQIGSASGTTSAASSHDGRRGSVPIAIPERDPWRSPSTTSEHIPESEDENEEDDFDGLMTDSYRAQHASTGGERHYPTQPARPLLNRPLPPLMPLSDPGPRLLPSTLALHRASHLLSSRNLESEPLPHPLPASLHPPAPVSVSDLDIDFILSGAYDPPPIDKSKSNIMTGNTALSRYAMQNRTGVQLGPGGTDEDSFAKFVGAFDEEYDSRRGDWTFRARPEGRTADHSEWESPGAGRYTISNNCEVVSQRTGKGWRVKKVGTREFELDRIPEEPGASSSSSSLSSDRAATYRRNHLVLASRRMHADLGGLKIVSRSGSIATVTGGRQPQDARATETPGSGSSTSAGIPRAGTETAASTPAEPRRATKSQDEGSRPMGGAAQAIKGLQAKIQQVGATKDKDKKKDKASFGDKLKRTWLATVKPGNLGTSTEKAARREERERESGQSRSWSGESSQSNWSTSSSGASNRNRSTTTEGAGSTVVGTPYEQPSALSSLPEERSLASLLPGKAWETVPDDAMAMVIPLRDVNPTRPTTATLRTETSGQASFFNDISSRVLLVYFVPFLSGAEPSPNSPVPRLQNERRTSATQRLLKRGSKDKVQSSQLNPPLEKVNTKDTGPPSPVALHPLPFRAFRIVSKVVRPRDLRSGPVNEPVGEEEEDQVPSSQSDDTVKQRERAEAKDELTEISPFATSPPPRVRGSDATIIADKKRAGSEFPIIIAVCHSRAQGVEFVLEGLDRLGLCAGQSAWGPTGYEEWRGSGLSPDGWEVLDTLWAACVGIMGLQGSQ</sequence>
<dbReference type="Proteomes" id="UP001230649">
    <property type="component" value="Unassembled WGS sequence"/>
</dbReference>
<keyword evidence="2" id="KW-1185">Reference proteome</keyword>
<proteinExistence type="predicted"/>
<evidence type="ECO:0000313" key="2">
    <source>
        <dbReference type="Proteomes" id="UP001230649"/>
    </source>
</evidence>
<reference evidence="1" key="1">
    <citation type="submission" date="2023-04" db="EMBL/GenBank/DDBJ databases">
        <title>Draft Genome sequencing of Naganishia species isolated from polar environments using Oxford Nanopore Technology.</title>
        <authorList>
            <person name="Leo P."/>
            <person name="Venkateswaran K."/>
        </authorList>
    </citation>
    <scope>NUCLEOTIDE SEQUENCE</scope>
    <source>
        <strain evidence="1">MNA-CCFEE 5262</strain>
    </source>
</reference>
<gene>
    <name evidence="1" type="ORF">QFC20_005846</name>
</gene>
<dbReference type="EMBL" id="JASBWS010000088">
    <property type="protein sequence ID" value="KAJ9098931.1"/>
    <property type="molecule type" value="Genomic_DNA"/>
</dbReference>
<name>A0ACC2VIJ6_9TREE</name>
<protein>
    <submittedName>
        <fullName evidence="1">Uncharacterized protein</fullName>
    </submittedName>
</protein>
<accession>A0ACC2VIJ6</accession>
<comment type="caution">
    <text evidence="1">The sequence shown here is derived from an EMBL/GenBank/DDBJ whole genome shotgun (WGS) entry which is preliminary data.</text>
</comment>